<dbReference type="AlphaFoldDB" id="V5DXV0"/>
<feature type="active site" description="Nucleophile" evidence="2">
    <location>
        <position position="19"/>
    </location>
</feature>
<dbReference type="InterPro" id="IPR001853">
    <property type="entry name" value="DSBA-like_thioredoxin_dom"/>
</dbReference>
<sequence>MLSFNQQSNQLTFYFSFRSPYAWLAFYRLSKIASNLPVTIEYVPLFPPKPVTGNPSGNPNKTTYVAEDINRFANAYGLDLQWPKPFDTDWKRPHSSFLYALDQGRAIEFGLAAFMARFSEGKDIGQDDTLAGVAEQCGLQPDSIIQSADDSFFQRRVMKGAIRGQREGIFGVPFFIYRGSHYWGNDRLEWLLRDIFTQSGIDVPNLIDDAFAHPFKTKVELHQFKF</sequence>
<evidence type="ECO:0000313" key="5">
    <source>
        <dbReference type="Proteomes" id="UP000017842"/>
    </source>
</evidence>
<dbReference type="SUPFAM" id="SSF52833">
    <property type="entry name" value="Thioredoxin-like"/>
    <property type="match status" value="1"/>
</dbReference>
<evidence type="ECO:0000256" key="2">
    <source>
        <dbReference type="PIRSR" id="PIRSR006386-1"/>
    </source>
</evidence>
<dbReference type="PANTHER" id="PTHR42943:SF2">
    <property type="entry name" value="GLUTATHIONE S-TRANSFERASE KAPPA 1"/>
    <property type="match status" value="1"/>
</dbReference>
<comment type="similarity">
    <text evidence="1">Belongs to the GST superfamily. NadH family.</text>
</comment>
<dbReference type="PIRSF" id="PIRSF006386">
    <property type="entry name" value="HCCAis_GSTk"/>
    <property type="match status" value="1"/>
</dbReference>
<feature type="domain" description="DSBA-like thioredoxin" evidence="3">
    <location>
        <begin position="11"/>
        <end position="194"/>
    </location>
</feature>
<dbReference type="PANTHER" id="PTHR42943">
    <property type="entry name" value="GLUTATHIONE S-TRANSFERASE KAPPA"/>
    <property type="match status" value="1"/>
</dbReference>
<reference evidence="4 5" key="1">
    <citation type="journal article" date="2013" name="Genome Announc.">
        <title>Draft Genome Sequence of the Methanotrophic Gammaproteobacterium Methyloglobulus morosus DSM 22980 Strain KoM1.</title>
        <authorList>
            <person name="Poehlein A."/>
            <person name="Deutzmann J.S."/>
            <person name="Daniel R."/>
            <person name="Simeonova D.D."/>
        </authorList>
    </citation>
    <scope>NUCLEOTIDE SEQUENCE [LARGE SCALE GENOMIC DNA]</scope>
    <source>
        <strain evidence="4 5">KoM1</strain>
    </source>
</reference>
<dbReference type="InterPro" id="IPR036249">
    <property type="entry name" value="Thioredoxin-like_sf"/>
</dbReference>
<dbReference type="eggNOG" id="COG3917">
    <property type="taxonomic scope" value="Bacteria"/>
</dbReference>
<accession>V5DXV0</accession>
<dbReference type="RefSeq" id="WP_023494823.1">
    <property type="nucleotide sequence ID" value="NZ_AYLO01000066.1"/>
</dbReference>
<evidence type="ECO:0000256" key="1">
    <source>
        <dbReference type="PIRNR" id="PIRNR006386"/>
    </source>
</evidence>
<dbReference type="EMBL" id="AYLO01000066">
    <property type="protein sequence ID" value="ESS72146.1"/>
    <property type="molecule type" value="Genomic_DNA"/>
</dbReference>
<dbReference type="Pfam" id="PF01323">
    <property type="entry name" value="DSBA"/>
    <property type="match status" value="1"/>
</dbReference>
<comment type="catalytic activity">
    <reaction evidence="1">
        <text>2-hydroxychromene-2-carboxylate = (3E)-4-(2-hydroxyphenyl)-2-oxobut-3-enoate</text>
        <dbReference type="Rhea" id="RHEA:27401"/>
        <dbReference type="ChEBI" id="CHEBI:59350"/>
        <dbReference type="ChEBI" id="CHEBI:59353"/>
        <dbReference type="EC" id="5.99.1.4"/>
    </reaction>
</comment>
<dbReference type="InterPro" id="IPR014440">
    <property type="entry name" value="HCCAis_GSTk"/>
</dbReference>
<dbReference type="OrthoDB" id="5244108at2"/>
<comment type="caution">
    <text evidence="4">The sequence shown here is derived from an EMBL/GenBank/DDBJ whole genome shotgun (WGS) entry which is preliminary data.</text>
</comment>
<organism evidence="4 5">
    <name type="scientific">Methyloglobulus morosus KoM1</name>
    <dbReference type="NCBI Taxonomy" id="1116472"/>
    <lineage>
        <taxon>Bacteria</taxon>
        <taxon>Pseudomonadati</taxon>
        <taxon>Pseudomonadota</taxon>
        <taxon>Gammaproteobacteria</taxon>
        <taxon>Methylococcales</taxon>
        <taxon>Methylococcaceae</taxon>
        <taxon>Methyloglobulus</taxon>
    </lineage>
</organism>
<evidence type="ECO:0000313" key="4">
    <source>
        <dbReference type="EMBL" id="ESS72146.1"/>
    </source>
</evidence>
<dbReference type="Gene3D" id="3.40.30.10">
    <property type="entry name" value="Glutaredoxin"/>
    <property type="match status" value="1"/>
</dbReference>
<name>V5DXV0_9GAMM</name>
<gene>
    <name evidence="4" type="ORF">MGMO_69c00130</name>
</gene>
<proteinExistence type="inferred from homology"/>
<dbReference type="InterPro" id="IPR051924">
    <property type="entry name" value="GST_Kappa/NadH"/>
</dbReference>
<protein>
    <recommendedName>
        <fullName evidence="1">2-hydroxychromene-2-carboxylate isomerase</fullName>
        <ecNumber evidence="1">5.99.1.4</ecNumber>
    </recommendedName>
</protein>
<dbReference type="GO" id="GO:0018845">
    <property type="term" value="F:2-hydroxychromene-2-carboxylate isomerase activity"/>
    <property type="evidence" value="ECO:0007669"/>
    <property type="project" value="UniProtKB-UniRule"/>
</dbReference>
<keyword evidence="5" id="KW-1185">Reference proteome</keyword>
<evidence type="ECO:0000259" key="3">
    <source>
        <dbReference type="Pfam" id="PF01323"/>
    </source>
</evidence>
<dbReference type="Proteomes" id="UP000017842">
    <property type="component" value="Unassembled WGS sequence"/>
</dbReference>
<dbReference type="EC" id="5.99.1.4" evidence="1"/>
<dbReference type="GO" id="GO:0016491">
    <property type="term" value="F:oxidoreductase activity"/>
    <property type="evidence" value="ECO:0007669"/>
    <property type="project" value="InterPro"/>
</dbReference>
<dbReference type="STRING" id="1116472.MGMO_69c00130"/>
<keyword evidence="1" id="KW-0413">Isomerase</keyword>